<dbReference type="RefSeq" id="WP_012551950.1">
    <property type="nucleotide sequence ID" value="NC_011313.1"/>
</dbReference>
<dbReference type="KEGG" id="vsa:VSAL_II0631"/>
<reference evidence="2 4" key="1">
    <citation type="journal article" date="2008" name="BMC Genomics">
        <title>The genome sequence of the fish pathogen Aliivibrio salmonicida strain LFI1238 shows extensive evidence of gene decay.</title>
        <authorList>
            <person name="Hjerde E."/>
            <person name="Lorentzen M.S."/>
            <person name="Holden M.T."/>
            <person name="Seeger K."/>
            <person name="Paulsen S."/>
            <person name="Bason N."/>
            <person name="Churcher C."/>
            <person name="Harris D."/>
            <person name="Norbertczak H."/>
            <person name="Quail M.A."/>
            <person name="Sanders S."/>
            <person name="Thurston S."/>
            <person name="Parkhill J."/>
            <person name="Willassen N.P."/>
            <person name="Thomson N.R."/>
        </authorList>
    </citation>
    <scope>NUCLEOTIDE SEQUENCE [LARGE SCALE GENOMIC DNA]</scope>
    <source>
        <strain evidence="2 4">LFI1238</strain>
    </source>
</reference>
<dbReference type="InterPro" id="IPR003491">
    <property type="entry name" value="REP-like_C"/>
</dbReference>
<sequence length="415" mass="47718">MKTPNDILEECRQKHHQGGSVNLDWLSFSFSISNLRHLSGAVDPELSPKVLPYFPSIDAPKYNYSACDYQFKFPVEPRYECQRVGGEEELAAYNKYIRNEFVAYYEDSLKVFVSHVLGLSLSAPLDKPFQFYENSFNLISNDGEQFCGKVGIGGNNNTVHFQISGTGCKHVLARRSLFSLHHYLSNVLGITKLSRVDIAYDDYDGIFDCEYALKAAYEDAFRVNPRGRSPVVDDQRKFHFGESFNDRRFEKEQISIGSRQSPVYWRIYNKALEQKVTDIGVTWYRSEVELKKWDIDILLNLAGGFAALNDFARSIESSKPFSAKRSPYKRPVLDLLTSTFWLRRQYGKLLNDLVLFFDGDLDKVISSVSRGGHKLGFPSTYKKLVYSALEYESCQKVYLFLVLHLWKVSAVKRPY</sequence>
<evidence type="ECO:0000313" key="4">
    <source>
        <dbReference type="Proteomes" id="UP000001730"/>
    </source>
</evidence>
<feature type="domain" description="Replication initiation protein-like C-terminal" evidence="1">
    <location>
        <begin position="192"/>
        <end position="318"/>
    </location>
</feature>
<organism evidence="2 4">
    <name type="scientific">Aliivibrio salmonicida (strain LFI1238)</name>
    <name type="common">Vibrio salmonicida (strain LFI1238)</name>
    <dbReference type="NCBI Taxonomy" id="316275"/>
    <lineage>
        <taxon>Bacteria</taxon>
        <taxon>Pseudomonadati</taxon>
        <taxon>Pseudomonadota</taxon>
        <taxon>Gammaproteobacteria</taxon>
        <taxon>Vibrionales</taxon>
        <taxon>Vibrionaceae</taxon>
        <taxon>Aliivibrio</taxon>
    </lineage>
</organism>
<proteinExistence type="predicted"/>
<accession>B6ERQ1</accession>
<protein>
    <submittedName>
        <fullName evidence="2">Phage replication and integration protein</fullName>
    </submittedName>
    <submittedName>
        <fullName evidence="3">Phage replication protein</fullName>
    </submittedName>
</protein>
<dbReference type="HOGENOM" id="CLU_061393_0_0_6"/>
<evidence type="ECO:0000313" key="3">
    <source>
        <dbReference type="EMBL" id="CAQ81388.1"/>
    </source>
</evidence>
<dbReference type="Pfam" id="PF02486">
    <property type="entry name" value="Rep_trans"/>
    <property type="match status" value="1"/>
</dbReference>
<gene>
    <name evidence="2" type="ordered locus">VSAL_II0631</name>
    <name evidence="3" type="ordered locus">VSAL_II0634</name>
</gene>
<evidence type="ECO:0000259" key="1">
    <source>
        <dbReference type="Pfam" id="PF02486"/>
    </source>
</evidence>
<dbReference type="eggNOG" id="COG2946">
    <property type="taxonomic scope" value="Bacteria"/>
</dbReference>
<dbReference type="EMBL" id="FM178380">
    <property type="protein sequence ID" value="CAQ81388.1"/>
    <property type="molecule type" value="Genomic_DNA"/>
</dbReference>
<dbReference type="EMBL" id="FM178380">
    <property type="protein sequence ID" value="CAQ81385.1"/>
    <property type="molecule type" value="Genomic_DNA"/>
</dbReference>
<dbReference type="KEGG" id="vsa:VSAL_II0634"/>
<dbReference type="AlphaFoldDB" id="B6ERQ1"/>
<keyword evidence="4" id="KW-1185">Reference proteome</keyword>
<name>B6ERQ1_ALISL</name>
<evidence type="ECO:0000313" key="2">
    <source>
        <dbReference type="EMBL" id="CAQ81385.1"/>
    </source>
</evidence>
<dbReference type="Proteomes" id="UP000001730">
    <property type="component" value="Chromosome 2"/>
</dbReference>